<feature type="transmembrane region" description="Helical" evidence="6">
    <location>
        <begin position="429"/>
        <end position="450"/>
    </location>
</feature>
<feature type="transmembrane region" description="Helical" evidence="6">
    <location>
        <begin position="521"/>
        <end position="541"/>
    </location>
</feature>
<protein>
    <recommendedName>
        <fullName evidence="7">Major facilitator superfamily (MFS) profile domain-containing protein</fullName>
    </recommendedName>
</protein>
<dbReference type="InterPro" id="IPR020846">
    <property type="entry name" value="MFS_dom"/>
</dbReference>
<proteinExistence type="predicted"/>
<feature type="transmembrane region" description="Helical" evidence="6">
    <location>
        <begin position="491"/>
        <end position="515"/>
    </location>
</feature>
<organism evidence="8 9">
    <name type="scientific">Phialophora macrospora</name>
    <dbReference type="NCBI Taxonomy" id="1851006"/>
    <lineage>
        <taxon>Eukaryota</taxon>
        <taxon>Fungi</taxon>
        <taxon>Dikarya</taxon>
        <taxon>Ascomycota</taxon>
        <taxon>Pezizomycotina</taxon>
        <taxon>Eurotiomycetes</taxon>
        <taxon>Chaetothyriomycetidae</taxon>
        <taxon>Chaetothyriales</taxon>
        <taxon>Herpotrichiellaceae</taxon>
        <taxon>Phialophora</taxon>
    </lineage>
</organism>
<gene>
    <name evidence="8" type="ORF">PV04_04976</name>
</gene>
<dbReference type="HOGENOM" id="CLU_001265_54_5_1"/>
<feature type="transmembrane region" description="Helical" evidence="6">
    <location>
        <begin position="150"/>
        <end position="174"/>
    </location>
</feature>
<feature type="domain" description="Major facilitator superfamily (MFS) profile" evidence="7">
    <location>
        <begin position="23"/>
        <end position="546"/>
    </location>
</feature>
<dbReference type="InterPro" id="IPR011701">
    <property type="entry name" value="MFS"/>
</dbReference>
<dbReference type="InterPro" id="IPR001958">
    <property type="entry name" value="Tet-R_TetA/multi-R_MdtG-like"/>
</dbReference>
<feature type="transmembrane region" description="Helical" evidence="6">
    <location>
        <begin position="398"/>
        <end position="422"/>
    </location>
</feature>
<feature type="transmembrane region" description="Helical" evidence="6">
    <location>
        <begin position="116"/>
        <end position="138"/>
    </location>
</feature>
<dbReference type="Proteomes" id="UP000054266">
    <property type="component" value="Unassembled WGS sequence"/>
</dbReference>
<dbReference type="InterPro" id="IPR036259">
    <property type="entry name" value="MFS_trans_sf"/>
</dbReference>
<dbReference type="Pfam" id="PF07690">
    <property type="entry name" value="MFS_1"/>
    <property type="match status" value="1"/>
</dbReference>
<sequence>MQEQHERSVPPPRDGDDAYPYQQLTVLALCRLAEPIAFCSITAYTFVMVEDIKGEEDASFYAGLLVSAFAMAEASTAMIWGRISDRYGRKPIVLFGLVGVALSSLIFGFAKRYWVALLARIVGGLLNGNVAVMQTMVAEMVKRPEHEPSAYAVQPFVWSLGSIAGSALGGFLAQPARFYPHIFSPDGIFGQYPYLLPNLVSVAVIVVAIIQGIMFLEETNPRSPAPSRVPSHLHMQPNGVETANETTSLLPPRRRRASAVSAFSTTPGGVTYVAESMPLPVDTSFDLRRGSLASLGSIRLQHKSSTLTRPTLPRVETGVETGFESAVLEDDITEHTAMPEKIKAFNKGVIMWTIALVFQSYHSMGFYSLLPVYLLDDPRRGSREIDLKGGLGMTLHDVGAYLAIGSVMSLFFQGVVFTIFVARLGVWKAVLSVTILSPFIYIIVPFVSLLPNPGAGVYGILALTSFAGVVSFPAFLILLKNETPSPLVLGEVNGLAMSACSAARTVAPPLVGIFYSSLGSAGAWWSCAVVAMFGIVQFLLAPRPKDNEEEILRKAEQSAVEIPPTADAHIQ</sequence>
<feature type="transmembrane region" description="Helical" evidence="6">
    <location>
        <begin position="456"/>
        <end position="479"/>
    </location>
</feature>
<evidence type="ECO:0000256" key="1">
    <source>
        <dbReference type="ARBA" id="ARBA00004141"/>
    </source>
</evidence>
<dbReference type="AlphaFoldDB" id="A0A0D2FLW0"/>
<keyword evidence="4 6" id="KW-1133">Transmembrane helix</keyword>
<evidence type="ECO:0000256" key="4">
    <source>
        <dbReference type="ARBA" id="ARBA00022989"/>
    </source>
</evidence>
<dbReference type="PANTHER" id="PTHR23504:SF2">
    <property type="entry name" value="TRANSPORTER, PUTATIVE (AFU_ORTHOLOGUE AFUA_8G04150)-RELATED"/>
    <property type="match status" value="1"/>
</dbReference>
<accession>A0A0D2FLW0</accession>
<keyword evidence="5 6" id="KW-0472">Membrane</keyword>
<dbReference type="Gene3D" id="1.20.1250.20">
    <property type="entry name" value="MFS general substrate transporter like domains"/>
    <property type="match status" value="1"/>
</dbReference>
<feature type="transmembrane region" description="Helical" evidence="6">
    <location>
        <begin position="92"/>
        <end position="110"/>
    </location>
</feature>
<keyword evidence="9" id="KW-1185">Reference proteome</keyword>
<comment type="subcellular location">
    <subcellularLocation>
        <location evidence="1">Membrane</location>
        <topology evidence="1">Multi-pass membrane protein</topology>
    </subcellularLocation>
</comment>
<dbReference type="PROSITE" id="PS50850">
    <property type="entry name" value="MFS"/>
    <property type="match status" value="1"/>
</dbReference>
<dbReference type="GO" id="GO:0016020">
    <property type="term" value="C:membrane"/>
    <property type="evidence" value="ECO:0007669"/>
    <property type="project" value="UniProtKB-SubCell"/>
</dbReference>
<reference evidence="8 9" key="1">
    <citation type="submission" date="2015-01" db="EMBL/GenBank/DDBJ databases">
        <title>The Genome Sequence of Capronia semiimmersa CBS27337.</title>
        <authorList>
            <consortium name="The Broad Institute Genomics Platform"/>
            <person name="Cuomo C."/>
            <person name="de Hoog S."/>
            <person name="Gorbushina A."/>
            <person name="Stielow B."/>
            <person name="Teixiera M."/>
            <person name="Abouelleil A."/>
            <person name="Chapman S.B."/>
            <person name="Priest M."/>
            <person name="Young S.K."/>
            <person name="Wortman J."/>
            <person name="Nusbaum C."/>
            <person name="Birren B."/>
        </authorList>
    </citation>
    <scope>NUCLEOTIDE SEQUENCE [LARGE SCALE GENOMIC DNA]</scope>
    <source>
        <strain evidence="8 9">CBS 27337</strain>
    </source>
</reference>
<evidence type="ECO:0000313" key="8">
    <source>
        <dbReference type="EMBL" id="KIW69078.1"/>
    </source>
</evidence>
<feature type="transmembrane region" description="Helical" evidence="6">
    <location>
        <begin position="349"/>
        <end position="370"/>
    </location>
</feature>
<dbReference type="PRINTS" id="PR01035">
    <property type="entry name" value="TCRTETA"/>
</dbReference>
<feature type="transmembrane region" description="Helical" evidence="6">
    <location>
        <begin position="194"/>
        <end position="216"/>
    </location>
</feature>
<dbReference type="SUPFAM" id="SSF103473">
    <property type="entry name" value="MFS general substrate transporter"/>
    <property type="match status" value="1"/>
</dbReference>
<evidence type="ECO:0000256" key="6">
    <source>
        <dbReference type="SAM" id="Phobius"/>
    </source>
</evidence>
<evidence type="ECO:0000256" key="3">
    <source>
        <dbReference type="ARBA" id="ARBA00022692"/>
    </source>
</evidence>
<dbReference type="PANTHER" id="PTHR23504">
    <property type="entry name" value="MAJOR FACILITATOR SUPERFAMILY DOMAIN-CONTAINING PROTEIN 10"/>
    <property type="match status" value="1"/>
</dbReference>
<evidence type="ECO:0000313" key="9">
    <source>
        <dbReference type="Proteomes" id="UP000054266"/>
    </source>
</evidence>
<evidence type="ECO:0000259" key="7">
    <source>
        <dbReference type="PROSITE" id="PS50850"/>
    </source>
</evidence>
<dbReference type="EMBL" id="KN846958">
    <property type="protein sequence ID" value="KIW69078.1"/>
    <property type="molecule type" value="Genomic_DNA"/>
</dbReference>
<keyword evidence="2" id="KW-0813">Transport</keyword>
<dbReference type="GO" id="GO:0022857">
    <property type="term" value="F:transmembrane transporter activity"/>
    <property type="evidence" value="ECO:0007669"/>
    <property type="project" value="InterPro"/>
</dbReference>
<feature type="transmembrane region" description="Helical" evidence="6">
    <location>
        <begin position="58"/>
        <end position="80"/>
    </location>
</feature>
<keyword evidence="3 6" id="KW-0812">Transmembrane</keyword>
<evidence type="ECO:0000256" key="5">
    <source>
        <dbReference type="ARBA" id="ARBA00023136"/>
    </source>
</evidence>
<evidence type="ECO:0000256" key="2">
    <source>
        <dbReference type="ARBA" id="ARBA00022448"/>
    </source>
</evidence>
<name>A0A0D2FLW0_9EURO</name>